<organism evidence="1 2">
    <name type="scientific">Sphingobacterium hungaricum</name>
    <dbReference type="NCBI Taxonomy" id="2082723"/>
    <lineage>
        <taxon>Bacteria</taxon>
        <taxon>Pseudomonadati</taxon>
        <taxon>Bacteroidota</taxon>
        <taxon>Sphingobacteriia</taxon>
        <taxon>Sphingobacteriales</taxon>
        <taxon>Sphingobacteriaceae</taxon>
        <taxon>Sphingobacterium</taxon>
    </lineage>
</organism>
<comment type="caution">
    <text evidence="1">The sequence shown here is derived from an EMBL/GenBank/DDBJ whole genome shotgun (WGS) entry which is preliminary data.</text>
</comment>
<accession>A0A928YRK2</accession>
<protein>
    <submittedName>
        <fullName evidence="1">PorT</fullName>
    </submittedName>
</protein>
<dbReference type="EMBL" id="PRDK01000010">
    <property type="protein sequence ID" value="MBE8715391.1"/>
    <property type="molecule type" value="Genomic_DNA"/>
</dbReference>
<gene>
    <name evidence="1" type="ORF">C4F49_17085</name>
</gene>
<sequence length="271" mass="30884">MVILILFLFGITSSETLLAQRISFPFSGAYDEDAVLRIGIQYSYVNARYILNLNENWSTTGIDYGPTNNNTLPNLQSIRSQASHGMSVGLPIDVRITDNLYSTFSPNFVFINNSSITFTGVDPEIGFIDKRMRHTTESRDGSNFNSFEFPLSLKLRSDEKVLKNKFNRYRAYLTGGTKYTRFVGLSQEYNEIALEPEQANPLLIKPGYLSWEAGVGVEIFFTYFKVSPEIKFSQSFGNVLDKNHALNTDNQFMEKLDKAFVRNIQFSLIFQ</sequence>
<name>A0A928YRK2_9SPHI</name>
<proteinExistence type="predicted"/>
<dbReference type="Proteomes" id="UP000616201">
    <property type="component" value="Unassembled WGS sequence"/>
</dbReference>
<keyword evidence="2" id="KW-1185">Reference proteome</keyword>
<evidence type="ECO:0000313" key="1">
    <source>
        <dbReference type="EMBL" id="MBE8715391.1"/>
    </source>
</evidence>
<reference evidence="1" key="1">
    <citation type="submission" date="2018-02" db="EMBL/GenBank/DDBJ databases">
        <authorList>
            <person name="Vasarhelyi B.M."/>
            <person name="Deshmukh S."/>
            <person name="Balint B."/>
            <person name="Kukolya J."/>
        </authorList>
    </citation>
    <scope>NUCLEOTIDE SEQUENCE</scope>
    <source>
        <strain evidence="1">KB22</strain>
    </source>
</reference>
<evidence type="ECO:0000313" key="2">
    <source>
        <dbReference type="Proteomes" id="UP000616201"/>
    </source>
</evidence>
<dbReference type="AlphaFoldDB" id="A0A928YRK2"/>